<sequence>MDQPDPSCLVWHKSPYSGQTGNCVEVAHLPEGGRAVRDSKNPDGPMLRFTPDEWQAFIGGVKDGEFD</sequence>
<evidence type="ECO:0000313" key="3">
    <source>
        <dbReference type="Proteomes" id="UP000534286"/>
    </source>
</evidence>
<dbReference type="Proteomes" id="UP000534286">
    <property type="component" value="Unassembled WGS sequence"/>
</dbReference>
<protein>
    <recommendedName>
        <fullName evidence="1">DUF397 domain-containing protein</fullName>
    </recommendedName>
</protein>
<dbReference type="AlphaFoldDB" id="A0A7W7W7J8"/>
<accession>A0A7W7W7J8</accession>
<name>A0A7W7W7J8_9ACTN</name>
<reference evidence="2 3" key="1">
    <citation type="submission" date="2020-08" db="EMBL/GenBank/DDBJ databases">
        <title>Sequencing the genomes of 1000 actinobacteria strains.</title>
        <authorList>
            <person name="Klenk H.-P."/>
        </authorList>
    </citation>
    <scope>NUCLEOTIDE SEQUENCE [LARGE SCALE GENOMIC DNA]</scope>
    <source>
        <strain evidence="2 3">DSM 43023</strain>
    </source>
</reference>
<gene>
    <name evidence="2" type="ORF">FHR32_001697</name>
</gene>
<dbReference type="RefSeq" id="WP_184753774.1">
    <property type="nucleotide sequence ID" value="NZ_BAABEK010000029.1"/>
</dbReference>
<proteinExistence type="predicted"/>
<keyword evidence="3" id="KW-1185">Reference proteome</keyword>
<evidence type="ECO:0000313" key="2">
    <source>
        <dbReference type="EMBL" id="MBB4937392.1"/>
    </source>
</evidence>
<dbReference type="Pfam" id="PF04149">
    <property type="entry name" value="DUF397"/>
    <property type="match status" value="1"/>
</dbReference>
<evidence type="ECO:0000259" key="1">
    <source>
        <dbReference type="Pfam" id="PF04149"/>
    </source>
</evidence>
<dbReference type="EMBL" id="JACHJU010000001">
    <property type="protein sequence ID" value="MBB4937392.1"/>
    <property type="molecule type" value="Genomic_DNA"/>
</dbReference>
<organism evidence="2 3">
    <name type="scientific">Streptosporangium album</name>
    <dbReference type="NCBI Taxonomy" id="47479"/>
    <lineage>
        <taxon>Bacteria</taxon>
        <taxon>Bacillati</taxon>
        <taxon>Actinomycetota</taxon>
        <taxon>Actinomycetes</taxon>
        <taxon>Streptosporangiales</taxon>
        <taxon>Streptosporangiaceae</taxon>
        <taxon>Streptosporangium</taxon>
    </lineage>
</organism>
<comment type="caution">
    <text evidence="2">The sequence shown here is derived from an EMBL/GenBank/DDBJ whole genome shotgun (WGS) entry which is preliminary data.</text>
</comment>
<dbReference type="InterPro" id="IPR007278">
    <property type="entry name" value="DUF397"/>
</dbReference>
<feature type="domain" description="DUF397" evidence="1">
    <location>
        <begin position="9"/>
        <end position="62"/>
    </location>
</feature>